<dbReference type="Proteomes" id="UP000226357">
    <property type="component" value="Unassembled WGS sequence"/>
</dbReference>
<dbReference type="EC" id="2.7.1.26" evidence="11"/>
<dbReference type="EMBL" id="NVBO01000084">
    <property type="protein sequence ID" value="PFS01676.1"/>
    <property type="molecule type" value="Genomic_DNA"/>
</dbReference>
<comment type="similarity">
    <text evidence="11">Belongs to the ribF family.</text>
</comment>
<dbReference type="Pfam" id="PF06574">
    <property type="entry name" value="FAD_syn"/>
    <property type="match status" value="1"/>
</dbReference>
<comment type="catalytic activity">
    <reaction evidence="11">
        <text>riboflavin + ATP = FMN + ADP + H(+)</text>
        <dbReference type="Rhea" id="RHEA:14357"/>
        <dbReference type="ChEBI" id="CHEBI:15378"/>
        <dbReference type="ChEBI" id="CHEBI:30616"/>
        <dbReference type="ChEBI" id="CHEBI:57986"/>
        <dbReference type="ChEBI" id="CHEBI:58210"/>
        <dbReference type="ChEBI" id="CHEBI:456216"/>
        <dbReference type="EC" id="2.7.1.26"/>
    </reaction>
</comment>
<dbReference type="InterPro" id="IPR004821">
    <property type="entry name" value="Cyt_trans-like"/>
</dbReference>
<keyword evidence="11" id="KW-0418">Kinase</keyword>
<protein>
    <recommendedName>
        <fullName evidence="11">Riboflavin biosynthesis protein</fullName>
    </recommendedName>
    <domain>
        <recommendedName>
            <fullName evidence="11">Riboflavin kinase</fullName>
            <ecNumber evidence="11">2.7.1.26</ecNumber>
        </recommendedName>
        <alternativeName>
            <fullName evidence="11">Flavokinase</fullName>
        </alternativeName>
    </domain>
    <domain>
        <recommendedName>
            <fullName evidence="11">FMN adenylyltransferase</fullName>
            <ecNumber evidence="11">2.7.7.2</ecNumber>
        </recommendedName>
        <alternativeName>
            <fullName evidence="11">FAD pyrophosphorylase</fullName>
        </alternativeName>
        <alternativeName>
            <fullName evidence="11">FAD synthase</fullName>
        </alternativeName>
    </domain>
</protein>
<evidence type="ECO:0000256" key="10">
    <source>
        <dbReference type="ARBA" id="ARBA00049494"/>
    </source>
</evidence>
<keyword evidence="6 11" id="KW-0548">Nucleotidyltransferase</keyword>
<comment type="catalytic activity">
    <reaction evidence="10 11">
        <text>FMN + ATP + H(+) = FAD + diphosphate</text>
        <dbReference type="Rhea" id="RHEA:17237"/>
        <dbReference type="ChEBI" id="CHEBI:15378"/>
        <dbReference type="ChEBI" id="CHEBI:30616"/>
        <dbReference type="ChEBI" id="CHEBI:33019"/>
        <dbReference type="ChEBI" id="CHEBI:57692"/>
        <dbReference type="ChEBI" id="CHEBI:58210"/>
        <dbReference type="EC" id="2.7.7.2"/>
    </reaction>
</comment>
<dbReference type="SUPFAM" id="SSF52374">
    <property type="entry name" value="Nucleotidylyl transferase"/>
    <property type="match status" value="1"/>
</dbReference>
<accession>A0AA44QAW7</accession>
<dbReference type="GO" id="GO:0003919">
    <property type="term" value="F:FMN adenylyltransferase activity"/>
    <property type="evidence" value="ECO:0007669"/>
    <property type="project" value="UniProtKB-UniRule"/>
</dbReference>
<keyword evidence="9 11" id="KW-0067">ATP-binding</keyword>
<proteinExistence type="inferred from homology"/>
<dbReference type="PANTHER" id="PTHR22749">
    <property type="entry name" value="RIBOFLAVIN KINASE/FMN ADENYLYLTRANSFERASE"/>
    <property type="match status" value="1"/>
</dbReference>
<name>A0AA44QAW7_BACCE</name>
<dbReference type="CDD" id="cd02064">
    <property type="entry name" value="FAD_synthetase_N"/>
    <property type="match status" value="1"/>
</dbReference>
<comment type="caution">
    <text evidence="13">The sequence shown here is derived from an EMBL/GenBank/DDBJ whole genome shotgun (WGS) entry which is preliminary data.</text>
</comment>
<dbReference type="PIRSF" id="PIRSF004491">
    <property type="entry name" value="FAD_Synth"/>
    <property type="match status" value="1"/>
</dbReference>
<keyword evidence="8 11" id="KW-0274">FAD</keyword>
<evidence type="ECO:0000259" key="12">
    <source>
        <dbReference type="Pfam" id="PF06574"/>
    </source>
</evidence>
<keyword evidence="3 11" id="KW-0285">Flavoprotein</keyword>
<dbReference type="InterPro" id="IPR023468">
    <property type="entry name" value="Riboflavin_kinase"/>
</dbReference>
<feature type="domain" description="FAD synthetase" evidence="12">
    <location>
        <begin position="16"/>
        <end position="170"/>
    </location>
</feature>
<evidence type="ECO:0000313" key="14">
    <source>
        <dbReference type="Proteomes" id="UP000226357"/>
    </source>
</evidence>
<dbReference type="GO" id="GO:0006747">
    <property type="term" value="P:FAD biosynthetic process"/>
    <property type="evidence" value="ECO:0007669"/>
    <property type="project" value="UniProtKB-UniRule"/>
</dbReference>
<dbReference type="FunFam" id="3.40.50.620:FF:000021">
    <property type="entry name" value="Riboflavin biosynthesis protein"/>
    <property type="match status" value="1"/>
</dbReference>
<evidence type="ECO:0000256" key="7">
    <source>
        <dbReference type="ARBA" id="ARBA00022741"/>
    </source>
</evidence>
<evidence type="ECO:0000256" key="8">
    <source>
        <dbReference type="ARBA" id="ARBA00022827"/>
    </source>
</evidence>
<dbReference type="GO" id="GO:0005524">
    <property type="term" value="F:ATP binding"/>
    <property type="evidence" value="ECO:0007669"/>
    <property type="project" value="UniProtKB-UniRule"/>
</dbReference>
<gene>
    <name evidence="13" type="ORF">COK38_11000</name>
</gene>
<comment type="pathway">
    <text evidence="2 11">Cofactor biosynthesis; FMN biosynthesis; FMN from riboflavin (ATP route): step 1/1.</text>
</comment>
<evidence type="ECO:0000256" key="4">
    <source>
        <dbReference type="ARBA" id="ARBA00022643"/>
    </source>
</evidence>
<evidence type="ECO:0000256" key="3">
    <source>
        <dbReference type="ARBA" id="ARBA00022630"/>
    </source>
</evidence>
<dbReference type="GO" id="GO:0009398">
    <property type="term" value="P:FMN biosynthetic process"/>
    <property type="evidence" value="ECO:0007669"/>
    <property type="project" value="UniProtKB-UniRule"/>
</dbReference>
<dbReference type="InterPro" id="IPR015864">
    <property type="entry name" value="FAD_synthase"/>
</dbReference>
<comment type="pathway">
    <text evidence="1 11">Cofactor biosynthesis; FAD biosynthesis; FAD from FMN: step 1/1.</text>
</comment>
<evidence type="ECO:0000256" key="5">
    <source>
        <dbReference type="ARBA" id="ARBA00022679"/>
    </source>
</evidence>
<organism evidence="13 14">
    <name type="scientific">Bacillus cereus</name>
    <dbReference type="NCBI Taxonomy" id="1396"/>
    <lineage>
        <taxon>Bacteria</taxon>
        <taxon>Bacillati</taxon>
        <taxon>Bacillota</taxon>
        <taxon>Bacilli</taxon>
        <taxon>Bacillales</taxon>
        <taxon>Bacillaceae</taxon>
        <taxon>Bacillus</taxon>
        <taxon>Bacillus cereus group</taxon>
    </lineage>
</organism>
<dbReference type="PANTHER" id="PTHR22749:SF6">
    <property type="entry name" value="RIBOFLAVIN KINASE"/>
    <property type="match status" value="1"/>
</dbReference>
<evidence type="ECO:0000256" key="11">
    <source>
        <dbReference type="PIRNR" id="PIRNR004491"/>
    </source>
</evidence>
<dbReference type="EC" id="2.7.7.2" evidence="11"/>
<keyword evidence="7 11" id="KW-0547">Nucleotide-binding</keyword>
<dbReference type="RefSeq" id="WP_000860392.1">
    <property type="nucleotide sequence ID" value="NZ_NTUG01000014.1"/>
</dbReference>
<dbReference type="InterPro" id="IPR002606">
    <property type="entry name" value="Riboflavin_kinase_bac"/>
</dbReference>
<keyword evidence="4 11" id="KW-0288">FMN</keyword>
<dbReference type="Gene3D" id="3.40.50.620">
    <property type="entry name" value="HUPs"/>
    <property type="match status" value="1"/>
</dbReference>
<dbReference type="AlphaFoldDB" id="A0AA44QAW7"/>
<evidence type="ECO:0000256" key="1">
    <source>
        <dbReference type="ARBA" id="ARBA00004726"/>
    </source>
</evidence>
<sequence>MKTVYIQHPISKTVRDETEECVLALGFFDGVHIGHKQLIQTAKEIARQKKMTLAVMTFYPHPRDIVHSTQNPMKYLTPLTVKEERFKNMGVEKLIVVKFDSAFARLSYEEFVKTYIIGFRCRHVIAGFDYHYGYMGQGNMQLLKEQGRNQFAVTTIPKIEHDHEKISSTAIRNLLKVGLVHAVPKYLDDYYEVRGKVEKSSSFYETYQFLEILVDKDYMLPASGVYRIEVEIENDIYEGVCQQVSQQGDRQALLIQLSNCTVQTCGKRLKVRWIQYIFEKQNVYEMSRYFVGDELAM</sequence>
<dbReference type="InterPro" id="IPR014729">
    <property type="entry name" value="Rossmann-like_a/b/a_fold"/>
</dbReference>
<evidence type="ECO:0000256" key="9">
    <source>
        <dbReference type="ARBA" id="ARBA00022840"/>
    </source>
</evidence>
<reference evidence="13 14" key="1">
    <citation type="submission" date="2017-09" db="EMBL/GenBank/DDBJ databases">
        <title>Large-scale bioinformatics analysis of Bacillus genomes uncovers conserved roles of natural products in bacterial physiology.</title>
        <authorList>
            <consortium name="Agbiome Team Llc"/>
            <person name="Bleich R.M."/>
            <person name="Grubbs K.J."/>
            <person name="Santa Maria K.C."/>
            <person name="Allen S.E."/>
            <person name="Farag S."/>
            <person name="Shank E.A."/>
            <person name="Bowers A."/>
        </authorList>
    </citation>
    <scope>NUCLEOTIDE SEQUENCE [LARGE SCALE GENOMIC DNA]</scope>
    <source>
        <strain evidence="13 14">AFS067272</strain>
    </source>
</reference>
<evidence type="ECO:0000256" key="6">
    <source>
        <dbReference type="ARBA" id="ARBA00022695"/>
    </source>
</evidence>
<evidence type="ECO:0000256" key="2">
    <source>
        <dbReference type="ARBA" id="ARBA00005201"/>
    </source>
</evidence>
<dbReference type="NCBIfam" id="TIGR00125">
    <property type="entry name" value="cyt_tran_rel"/>
    <property type="match status" value="1"/>
</dbReference>
<keyword evidence="5 11" id="KW-0808">Transferase</keyword>
<dbReference type="GO" id="GO:0009231">
    <property type="term" value="P:riboflavin biosynthetic process"/>
    <property type="evidence" value="ECO:0007669"/>
    <property type="project" value="InterPro"/>
</dbReference>
<evidence type="ECO:0000313" key="13">
    <source>
        <dbReference type="EMBL" id="PFS01676.1"/>
    </source>
</evidence>
<dbReference type="GO" id="GO:0008531">
    <property type="term" value="F:riboflavin kinase activity"/>
    <property type="evidence" value="ECO:0007669"/>
    <property type="project" value="UniProtKB-UniRule"/>
</dbReference>